<dbReference type="AlphaFoldDB" id="A0AAV8W9G0"/>
<feature type="compositionally biased region" description="Polar residues" evidence="1">
    <location>
        <begin position="407"/>
        <end position="429"/>
    </location>
</feature>
<reference evidence="2 3" key="1">
    <citation type="journal article" date="2023" name="Insect Mol. Biol.">
        <title>Genome sequencing provides insights into the evolution of gene families encoding plant cell wall-degrading enzymes in longhorned beetles.</title>
        <authorList>
            <person name="Shin N.R."/>
            <person name="Okamura Y."/>
            <person name="Kirsch R."/>
            <person name="Pauchet Y."/>
        </authorList>
    </citation>
    <scope>NUCLEOTIDE SEQUENCE [LARGE SCALE GENOMIC DNA]</scope>
    <source>
        <strain evidence="2">EAD_L_NR</strain>
    </source>
</reference>
<protein>
    <submittedName>
        <fullName evidence="2">Uncharacterized protein</fullName>
    </submittedName>
</protein>
<accession>A0AAV8W9G0</accession>
<sequence>RKLSKSFKCIFFQVLVFAVLQFDCFTCITRKSSKSKPPQNAIIAIQIIDPHENKTDTKNSKRTIESSLGYGYQSNYVNQHVSPPKYEVYKYSQHDIPAYTPHQYNVQSNNYHVPSSSKPVQSSGISNFYQPGTVLFSTINQHGQLGELSQQFPGSLESQQYPIPVIILRVHPEQLANPLYPQLPQNHLHASAINSIDINSLLSSFIETSLKKRPVSHNYTPAQHQPVIQQQQIVYQQQYQPEPEHSSLHQIQNAQAYAEPQQETVQYQTPDQQYYPQYQYEEQQENVHQSYQSGQEDAVLPEPRIPDTSSNYQYNTYQVSSPEAYRPVAGRGGGYQTKDVLIDENYPSDKHTQVIFKRSKGKSSSRSRNKQAHRSATPNPPSTFPVSSAEPQVEEEKLKQPSPKYFQPNTNYYTIQYSEDQGYSHQKAPSYNREKAYSEDAAAEQNQNYVYVSSDPTYNQDV</sequence>
<dbReference type="Proteomes" id="UP001159042">
    <property type="component" value="Unassembled WGS sequence"/>
</dbReference>
<name>A0AAV8W9G0_9CUCU</name>
<keyword evidence="3" id="KW-1185">Reference proteome</keyword>
<proteinExistence type="predicted"/>
<evidence type="ECO:0000256" key="1">
    <source>
        <dbReference type="SAM" id="MobiDB-lite"/>
    </source>
</evidence>
<organism evidence="2 3">
    <name type="scientific">Exocentrus adspersus</name>
    <dbReference type="NCBI Taxonomy" id="1586481"/>
    <lineage>
        <taxon>Eukaryota</taxon>
        <taxon>Metazoa</taxon>
        <taxon>Ecdysozoa</taxon>
        <taxon>Arthropoda</taxon>
        <taxon>Hexapoda</taxon>
        <taxon>Insecta</taxon>
        <taxon>Pterygota</taxon>
        <taxon>Neoptera</taxon>
        <taxon>Endopterygota</taxon>
        <taxon>Coleoptera</taxon>
        <taxon>Polyphaga</taxon>
        <taxon>Cucujiformia</taxon>
        <taxon>Chrysomeloidea</taxon>
        <taxon>Cerambycidae</taxon>
        <taxon>Lamiinae</taxon>
        <taxon>Acanthocinini</taxon>
        <taxon>Exocentrus</taxon>
    </lineage>
</organism>
<feature type="non-terminal residue" evidence="2">
    <location>
        <position position="1"/>
    </location>
</feature>
<gene>
    <name evidence="2" type="ORF">NQ315_007895</name>
</gene>
<dbReference type="EMBL" id="JANEYG010000006">
    <property type="protein sequence ID" value="KAJ8922860.1"/>
    <property type="molecule type" value="Genomic_DNA"/>
</dbReference>
<feature type="compositionally biased region" description="Polar residues" evidence="1">
    <location>
        <begin position="286"/>
        <end position="295"/>
    </location>
</feature>
<evidence type="ECO:0000313" key="3">
    <source>
        <dbReference type="Proteomes" id="UP001159042"/>
    </source>
</evidence>
<feature type="compositionally biased region" description="Basic residues" evidence="1">
    <location>
        <begin position="357"/>
        <end position="373"/>
    </location>
</feature>
<feature type="region of interest" description="Disordered" evidence="1">
    <location>
        <begin position="283"/>
        <end position="313"/>
    </location>
</feature>
<feature type="region of interest" description="Disordered" evidence="1">
    <location>
        <begin position="344"/>
        <end position="441"/>
    </location>
</feature>
<evidence type="ECO:0000313" key="2">
    <source>
        <dbReference type="EMBL" id="KAJ8922860.1"/>
    </source>
</evidence>
<comment type="caution">
    <text evidence="2">The sequence shown here is derived from an EMBL/GenBank/DDBJ whole genome shotgun (WGS) entry which is preliminary data.</text>
</comment>